<organism evidence="3 4">
    <name type="scientific">Pseudomonas typographi</name>
    <dbReference type="NCBI Taxonomy" id="2715964"/>
    <lineage>
        <taxon>Bacteria</taxon>
        <taxon>Pseudomonadati</taxon>
        <taxon>Pseudomonadota</taxon>
        <taxon>Gammaproteobacteria</taxon>
        <taxon>Pseudomonadales</taxon>
        <taxon>Pseudomonadaceae</taxon>
        <taxon>Pseudomonas</taxon>
    </lineage>
</organism>
<keyword evidence="2" id="KW-0175">Coiled coil</keyword>
<sequence length="100" mass="11104">MTDRYERTEVITILDHEYTLKAPPGGEQTLLQAAEMLQQALATTKKQFPALVGDRLLVLTAMNVCSQLIEARQLHQQQLAQAQGQVEATVESLARTLAKE</sequence>
<comment type="similarity">
    <text evidence="1">Belongs to the ZapA family. Type 1 subfamily.</text>
</comment>
<reference evidence="3 4" key="1">
    <citation type="journal article" date="2020" name="Insects">
        <title>Bacteria Belonging to Pseudomonas typographi sp. nov. from the Bark Beetle Ips typographus Have Genomic Potential to Aid in the Host Ecology.</title>
        <authorList>
            <person name="Peral-Aranega E."/>
            <person name="Saati-Santamaria Z."/>
            <person name="Kolarik M."/>
            <person name="Rivas R."/>
            <person name="Garcia-Fraile P."/>
        </authorList>
    </citation>
    <scope>NUCLEOTIDE SEQUENCE [LARGE SCALE GENOMIC DNA]</scope>
    <source>
        <strain evidence="3 4">CA3A</strain>
    </source>
</reference>
<dbReference type="Gene3D" id="3.30.160.880">
    <property type="entry name" value="Cell division protein ZapA protomer, N-terminal domain"/>
    <property type="match status" value="1"/>
</dbReference>
<comment type="caution">
    <text evidence="3">The sequence shown here is derived from an EMBL/GenBank/DDBJ whole genome shotgun (WGS) entry which is preliminary data.</text>
</comment>
<keyword evidence="3" id="KW-0132">Cell division</keyword>
<dbReference type="SUPFAM" id="SSF102829">
    <property type="entry name" value="Cell division protein ZapA-like"/>
    <property type="match status" value="1"/>
</dbReference>
<dbReference type="Pfam" id="PF05164">
    <property type="entry name" value="ZapA"/>
    <property type="match status" value="1"/>
</dbReference>
<dbReference type="InterPro" id="IPR042233">
    <property type="entry name" value="Cell_div_ZapA_N"/>
</dbReference>
<proteinExistence type="inferred from homology"/>
<name>A0ABR7YVJ9_9PSED</name>
<evidence type="ECO:0000313" key="4">
    <source>
        <dbReference type="Proteomes" id="UP000805841"/>
    </source>
</evidence>
<dbReference type="RefSeq" id="WP_190416653.1">
    <property type="nucleotide sequence ID" value="NZ_JAAOCA010000001.1"/>
</dbReference>
<dbReference type="GO" id="GO:0051301">
    <property type="term" value="P:cell division"/>
    <property type="evidence" value="ECO:0007669"/>
    <property type="project" value="UniProtKB-KW"/>
</dbReference>
<protein>
    <submittedName>
        <fullName evidence="3">Cell division protein ZapA</fullName>
    </submittedName>
</protein>
<accession>A0ABR7YVJ9</accession>
<dbReference type="InterPro" id="IPR007838">
    <property type="entry name" value="Cell_div_ZapA-like"/>
</dbReference>
<evidence type="ECO:0000256" key="2">
    <source>
        <dbReference type="ARBA" id="ARBA00023054"/>
    </source>
</evidence>
<dbReference type="EMBL" id="JAAOCA010000001">
    <property type="protein sequence ID" value="MBD1597228.1"/>
    <property type="molecule type" value="Genomic_DNA"/>
</dbReference>
<gene>
    <name evidence="3" type="ORF">HAQ05_00680</name>
</gene>
<dbReference type="InterPro" id="IPR036192">
    <property type="entry name" value="Cell_div_ZapA-like_sf"/>
</dbReference>
<dbReference type="Proteomes" id="UP000805841">
    <property type="component" value="Unassembled WGS sequence"/>
</dbReference>
<evidence type="ECO:0000313" key="3">
    <source>
        <dbReference type="EMBL" id="MBD1597228.1"/>
    </source>
</evidence>
<keyword evidence="4" id="KW-1185">Reference proteome</keyword>
<keyword evidence="3" id="KW-0131">Cell cycle</keyword>
<evidence type="ECO:0000256" key="1">
    <source>
        <dbReference type="ARBA" id="ARBA00010074"/>
    </source>
</evidence>